<reference evidence="11 12" key="1">
    <citation type="submission" date="2020-01" db="EMBL/GenBank/DDBJ databases">
        <title>Vast differences in strain-level diversity in the gut microbiota of two closely related honey bee species.</title>
        <authorList>
            <person name="Ellegaard K.M."/>
            <person name="Suenami S."/>
            <person name="Miyazaki R."/>
            <person name="Engel P."/>
        </authorList>
    </citation>
    <scope>NUCLEOTIDE SEQUENCE [LARGE SCALE GENOMIC DNA]</scope>
    <source>
        <strain evidence="11 12">ESL0416</strain>
    </source>
</reference>
<dbReference type="Gene3D" id="2.40.50.100">
    <property type="match status" value="1"/>
</dbReference>
<proteinExistence type="predicted"/>
<dbReference type="PROSITE" id="PS50968">
    <property type="entry name" value="BIOTINYL_LIPOYL"/>
    <property type="match status" value="1"/>
</dbReference>
<comment type="function">
    <text evidence="8">This protein is a component of the acetyl coenzyme A carboxylase complex; first, biotin carboxylase catalyzes the carboxylation of the carrier protein and then the transcarboxylase transfers the carboxyl group to form malonyl-CoA.</text>
</comment>
<keyword evidence="7 8" id="KW-0092">Biotin</keyword>
<dbReference type="InterPro" id="IPR001249">
    <property type="entry name" value="AcCoA_biotinCC"/>
</dbReference>
<dbReference type="SUPFAM" id="SSF51230">
    <property type="entry name" value="Single hybrid motif"/>
    <property type="match status" value="1"/>
</dbReference>
<dbReference type="PROSITE" id="PS00188">
    <property type="entry name" value="BIOTIN"/>
    <property type="match status" value="1"/>
</dbReference>
<dbReference type="InterPro" id="IPR011053">
    <property type="entry name" value="Single_hybrid_motif"/>
</dbReference>
<dbReference type="PANTHER" id="PTHR45266">
    <property type="entry name" value="OXALOACETATE DECARBOXYLASE ALPHA CHAIN"/>
    <property type="match status" value="1"/>
</dbReference>
<dbReference type="InterPro" id="IPR050709">
    <property type="entry name" value="Biotin_Carboxyl_Carrier/Decarb"/>
</dbReference>
<dbReference type="PRINTS" id="PR01071">
    <property type="entry name" value="ACOABIOTINCC"/>
</dbReference>
<evidence type="ECO:0000256" key="8">
    <source>
        <dbReference type="RuleBase" id="RU364072"/>
    </source>
</evidence>
<evidence type="ECO:0000259" key="10">
    <source>
        <dbReference type="PROSITE" id="PS50968"/>
    </source>
</evidence>
<sequence>MKFAEIQELIAQIDQSEIQKLELDFEGGHILIDKRDIADQPVQVTGTGEEAAKQQEQASPALPTASAKAVPESAKQATEVKANTVQVKAPLVGIVYLQPSPDKPQYKKVGDHVQKGEVVCLIEAMKMMTEIKSTSSGTITEILVANEEVVEYDQPLMTIIPD</sequence>
<evidence type="ECO:0000256" key="9">
    <source>
        <dbReference type="SAM" id="MobiDB-lite"/>
    </source>
</evidence>
<dbReference type="NCBIfam" id="TIGR00531">
    <property type="entry name" value="BCCP"/>
    <property type="match status" value="1"/>
</dbReference>
<evidence type="ECO:0000256" key="5">
    <source>
        <dbReference type="ARBA" id="ARBA00023098"/>
    </source>
</evidence>
<keyword evidence="4 8" id="KW-0276">Fatty acid metabolism</keyword>
<name>A0ABX8W7H3_9LACO</name>
<organism evidence="11 12">
    <name type="scientific">Lactobacillus panisapium</name>
    <dbReference type="NCBI Taxonomy" id="2012495"/>
    <lineage>
        <taxon>Bacteria</taxon>
        <taxon>Bacillati</taxon>
        <taxon>Bacillota</taxon>
        <taxon>Bacilli</taxon>
        <taxon>Lactobacillales</taxon>
        <taxon>Lactobacillaceae</taxon>
        <taxon>Lactobacillus</taxon>
    </lineage>
</organism>
<keyword evidence="5 8" id="KW-0443">Lipid metabolism</keyword>
<keyword evidence="3 8" id="KW-0444">Lipid biosynthesis</keyword>
<dbReference type="PANTHER" id="PTHR45266:SF3">
    <property type="entry name" value="OXALOACETATE DECARBOXYLASE ALPHA CHAIN"/>
    <property type="match status" value="1"/>
</dbReference>
<dbReference type="Proteomes" id="UP000826550">
    <property type="component" value="Chromosome"/>
</dbReference>
<evidence type="ECO:0000256" key="4">
    <source>
        <dbReference type="ARBA" id="ARBA00022832"/>
    </source>
</evidence>
<dbReference type="RefSeq" id="WP_220220130.1">
    <property type="nucleotide sequence ID" value="NZ_CP048268.1"/>
</dbReference>
<protein>
    <recommendedName>
        <fullName evidence="2 8">Biotin carboxyl carrier protein of acetyl-CoA carboxylase</fullName>
    </recommendedName>
</protein>
<keyword evidence="6 8" id="KW-0275">Fatty acid biosynthesis</keyword>
<evidence type="ECO:0000256" key="2">
    <source>
        <dbReference type="ARBA" id="ARBA00017562"/>
    </source>
</evidence>
<dbReference type="InterPro" id="IPR001882">
    <property type="entry name" value="Biotin_BS"/>
</dbReference>
<feature type="domain" description="Lipoyl-binding" evidence="10">
    <location>
        <begin position="84"/>
        <end position="160"/>
    </location>
</feature>
<gene>
    <name evidence="11" type="primary">accB</name>
    <name evidence="11" type="ORF">GYM71_08420</name>
</gene>
<evidence type="ECO:0000256" key="6">
    <source>
        <dbReference type="ARBA" id="ARBA00023160"/>
    </source>
</evidence>
<dbReference type="InterPro" id="IPR000089">
    <property type="entry name" value="Biotin_lipoyl"/>
</dbReference>
<accession>A0ABX8W7H3</accession>
<dbReference type="EMBL" id="CP048268">
    <property type="protein sequence ID" value="QYN53437.1"/>
    <property type="molecule type" value="Genomic_DNA"/>
</dbReference>
<keyword evidence="12" id="KW-1185">Reference proteome</keyword>
<evidence type="ECO:0000313" key="12">
    <source>
        <dbReference type="Proteomes" id="UP000826550"/>
    </source>
</evidence>
<dbReference type="CDD" id="cd06850">
    <property type="entry name" value="biotinyl_domain"/>
    <property type="match status" value="1"/>
</dbReference>
<dbReference type="Pfam" id="PF00364">
    <property type="entry name" value="Biotin_lipoyl"/>
    <property type="match status" value="1"/>
</dbReference>
<evidence type="ECO:0000256" key="3">
    <source>
        <dbReference type="ARBA" id="ARBA00022516"/>
    </source>
</evidence>
<evidence type="ECO:0000313" key="11">
    <source>
        <dbReference type="EMBL" id="QYN53437.1"/>
    </source>
</evidence>
<comment type="pathway">
    <text evidence="1 8">Lipid metabolism; fatty acid biosynthesis.</text>
</comment>
<evidence type="ECO:0000256" key="1">
    <source>
        <dbReference type="ARBA" id="ARBA00005194"/>
    </source>
</evidence>
<evidence type="ECO:0000256" key="7">
    <source>
        <dbReference type="ARBA" id="ARBA00023267"/>
    </source>
</evidence>
<feature type="region of interest" description="Disordered" evidence="9">
    <location>
        <begin position="46"/>
        <end position="73"/>
    </location>
</feature>